<dbReference type="InterPro" id="IPR050731">
    <property type="entry name" value="HRD1_E3_ubiq-ligases"/>
</dbReference>
<dbReference type="GO" id="GO:0008270">
    <property type="term" value="F:zinc ion binding"/>
    <property type="evidence" value="ECO:0007669"/>
    <property type="project" value="UniProtKB-KW"/>
</dbReference>
<keyword evidence="7 17" id="KW-0812">Transmembrane</keyword>
<evidence type="ECO:0000256" key="17">
    <source>
        <dbReference type="SAM" id="Phobius"/>
    </source>
</evidence>
<feature type="transmembrane region" description="Helical" evidence="17">
    <location>
        <begin position="41"/>
        <end position="62"/>
    </location>
</feature>
<keyword evidence="12" id="KW-0862">Zinc</keyword>
<dbReference type="GO" id="GO:0012505">
    <property type="term" value="C:endomembrane system"/>
    <property type="evidence" value="ECO:0007669"/>
    <property type="project" value="TreeGrafter"/>
</dbReference>
<feature type="domain" description="RING-type" evidence="18">
    <location>
        <begin position="331"/>
        <end position="386"/>
    </location>
</feature>
<dbReference type="OrthoDB" id="7759664at2759"/>
<feature type="non-terminal residue" evidence="19">
    <location>
        <position position="1"/>
    </location>
</feature>
<keyword evidence="13 17" id="KW-1133">Transmembrane helix</keyword>
<dbReference type="InterPro" id="IPR013083">
    <property type="entry name" value="Znf_RING/FYVE/PHD"/>
</dbReference>
<keyword evidence="6" id="KW-0808">Transferase</keyword>
<keyword evidence="8" id="KW-0479">Metal-binding</keyword>
<keyword evidence="9 15" id="KW-0863">Zinc-finger</keyword>
<keyword evidence="11" id="KW-0256">Endoplasmic reticulum</keyword>
<comment type="pathway">
    <text evidence="3">Protein modification; protein ubiquitination.</text>
</comment>
<evidence type="ECO:0000256" key="14">
    <source>
        <dbReference type="ARBA" id="ARBA00023136"/>
    </source>
</evidence>
<dbReference type="Pfam" id="PF25563">
    <property type="entry name" value="TPR_SYVN1_N"/>
    <property type="match status" value="1"/>
</dbReference>
<comment type="subcellular location">
    <subcellularLocation>
        <location evidence="2">Endoplasmic reticulum membrane</location>
        <topology evidence="2">Multi-pass membrane protein</topology>
    </subcellularLocation>
</comment>
<feature type="transmembrane region" description="Helical" evidence="17">
    <location>
        <begin position="248"/>
        <end position="272"/>
    </location>
</feature>
<dbReference type="GO" id="GO:0043161">
    <property type="term" value="P:proteasome-mediated ubiquitin-dependent protein catabolic process"/>
    <property type="evidence" value="ECO:0007669"/>
    <property type="project" value="TreeGrafter"/>
</dbReference>
<dbReference type="PANTHER" id="PTHR22763">
    <property type="entry name" value="RING ZINC FINGER PROTEIN"/>
    <property type="match status" value="1"/>
</dbReference>
<evidence type="ECO:0000256" key="13">
    <source>
        <dbReference type="ARBA" id="ARBA00022989"/>
    </source>
</evidence>
<dbReference type="SMART" id="SM00184">
    <property type="entry name" value="RING"/>
    <property type="match status" value="1"/>
</dbReference>
<protein>
    <recommendedName>
        <fullName evidence="5">RING-type E3 ubiquitin transferase</fullName>
        <ecNumber evidence="5">2.3.2.27</ecNumber>
    </recommendedName>
</protein>
<dbReference type="Pfam" id="PF12678">
    <property type="entry name" value="zf-rbx1"/>
    <property type="match status" value="1"/>
</dbReference>
<evidence type="ECO:0000256" key="10">
    <source>
        <dbReference type="ARBA" id="ARBA00022786"/>
    </source>
</evidence>
<reference evidence="20" key="1">
    <citation type="journal article" date="2018" name="Nat. Microbiol.">
        <title>Leveraging single-cell genomics to expand the fungal tree of life.</title>
        <authorList>
            <person name="Ahrendt S.R."/>
            <person name="Quandt C.A."/>
            <person name="Ciobanu D."/>
            <person name="Clum A."/>
            <person name="Salamov A."/>
            <person name="Andreopoulos B."/>
            <person name="Cheng J.F."/>
            <person name="Woyke T."/>
            <person name="Pelin A."/>
            <person name="Henrissat B."/>
            <person name="Reynolds N.K."/>
            <person name="Benny G.L."/>
            <person name="Smith M.E."/>
            <person name="James T.Y."/>
            <person name="Grigoriev I.V."/>
        </authorList>
    </citation>
    <scope>NUCLEOTIDE SEQUENCE [LARGE SCALE GENOMIC DNA]</scope>
    <source>
        <strain evidence="20">Baker2002</strain>
    </source>
</reference>
<feature type="transmembrane region" description="Helical" evidence="17">
    <location>
        <begin position="153"/>
        <end position="172"/>
    </location>
</feature>
<sequence>YIAAYAVTSTALFAASLVTLLAHSYDFLTLAQEFTFDIKLVVLLNFIACFYLLWMLATIRLFFGELRVIEMEHIADRIPFSMVTLLFLLLDDENLILDWIWFGLTLCMKIYHTIVYDRIDFLQVKIVNRLSDSVGAVHHRWGVLAMYTGDISVLLLLLFMIVDVLMAKLLAYDVFQGLGSIESLLFGIQFGVMGIESFSYLGKLALNMYEVLYYRASFGSRLITVDTEDFSDWDDDEFDEQVWENKAFYVQTFSIFLSALKASFYMLFLWIIWSHSNLALPGTILQGSITSIYLLYKQALQFRLFLYQSRRLDNFLSTATETELAAADHMCIICRENMHWPATYERMRKRPLHPRKYPKKLRCGHILHLACLKDWLERSESCPLCRKKVFQLSSEPGSVPAQPQMSPRAHDQE</sequence>
<evidence type="ECO:0000256" key="8">
    <source>
        <dbReference type="ARBA" id="ARBA00022723"/>
    </source>
</evidence>
<dbReference type="EC" id="2.3.2.27" evidence="5"/>
<dbReference type="GO" id="GO:0016567">
    <property type="term" value="P:protein ubiquitination"/>
    <property type="evidence" value="ECO:0007669"/>
    <property type="project" value="UniProtKB-UniPathway"/>
</dbReference>
<keyword evidence="14 17" id="KW-0472">Membrane</keyword>
<name>A0A4P9ZAK8_9ASCO</name>
<evidence type="ECO:0000259" key="18">
    <source>
        <dbReference type="PROSITE" id="PS50089"/>
    </source>
</evidence>
<dbReference type="InterPro" id="IPR058051">
    <property type="entry name" value="Znf_RING_synoviolin"/>
</dbReference>
<dbReference type="Gene3D" id="3.30.40.10">
    <property type="entry name" value="Zinc/RING finger domain, C3HC4 (zinc finger)"/>
    <property type="match status" value="1"/>
</dbReference>
<evidence type="ECO:0000313" key="19">
    <source>
        <dbReference type="EMBL" id="RKP29342.1"/>
    </source>
</evidence>
<evidence type="ECO:0000256" key="3">
    <source>
        <dbReference type="ARBA" id="ARBA00004906"/>
    </source>
</evidence>
<feature type="compositionally biased region" description="Polar residues" evidence="16">
    <location>
        <begin position="393"/>
        <end position="405"/>
    </location>
</feature>
<feature type="region of interest" description="Disordered" evidence="16">
    <location>
        <begin position="393"/>
        <end position="413"/>
    </location>
</feature>
<evidence type="ECO:0000256" key="11">
    <source>
        <dbReference type="ARBA" id="ARBA00022824"/>
    </source>
</evidence>
<accession>A0A4P9ZAK8</accession>
<feature type="non-terminal residue" evidence="19">
    <location>
        <position position="413"/>
    </location>
</feature>
<evidence type="ECO:0000256" key="5">
    <source>
        <dbReference type="ARBA" id="ARBA00012483"/>
    </source>
</evidence>
<keyword evidence="10" id="KW-0833">Ubl conjugation pathway</keyword>
<dbReference type="InterPro" id="IPR001841">
    <property type="entry name" value="Znf_RING"/>
</dbReference>
<dbReference type="Proteomes" id="UP000268321">
    <property type="component" value="Unassembled WGS sequence"/>
</dbReference>
<evidence type="ECO:0000256" key="6">
    <source>
        <dbReference type="ARBA" id="ARBA00022679"/>
    </source>
</evidence>
<evidence type="ECO:0000256" key="9">
    <source>
        <dbReference type="ARBA" id="ARBA00022771"/>
    </source>
</evidence>
<evidence type="ECO:0000256" key="15">
    <source>
        <dbReference type="PROSITE-ProRule" id="PRU00175"/>
    </source>
</evidence>
<dbReference type="UniPathway" id="UPA00143"/>
<keyword evidence="20" id="KW-1185">Reference proteome</keyword>
<dbReference type="GO" id="GO:0061630">
    <property type="term" value="F:ubiquitin protein ligase activity"/>
    <property type="evidence" value="ECO:0007669"/>
    <property type="project" value="TreeGrafter"/>
</dbReference>
<evidence type="ECO:0000256" key="16">
    <source>
        <dbReference type="SAM" id="MobiDB-lite"/>
    </source>
</evidence>
<evidence type="ECO:0000256" key="1">
    <source>
        <dbReference type="ARBA" id="ARBA00000900"/>
    </source>
</evidence>
<dbReference type="PROSITE" id="PS50089">
    <property type="entry name" value="ZF_RING_2"/>
    <property type="match status" value="1"/>
</dbReference>
<evidence type="ECO:0000313" key="20">
    <source>
        <dbReference type="Proteomes" id="UP000268321"/>
    </source>
</evidence>
<feature type="transmembrane region" description="Helical" evidence="17">
    <location>
        <begin position="278"/>
        <end position="296"/>
    </location>
</feature>
<dbReference type="EMBL" id="ML004493">
    <property type="protein sequence ID" value="RKP29342.1"/>
    <property type="molecule type" value="Genomic_DNA"/>
</dbReference>
<evidence type="ECO:0000256" key="12">
    <source>
        <dbReference type="ARBA" id="ARBA00022833"/>
    </source>
</evidence>
<organism evidence="19 20">
    <name type="scientific">Metschnikowia bicuspidata</name>
    <dbReference type="NCBI Taxonomy" id="27322"/>
    <lineage>
        <taxon>Eukaryota</taxon>
        <taxon>Fungi</taxon>
        <taxon>Dikarya</taxon>
        <taxon>Ascomycota</taxon>
        <taxon>Saccharomycotina</taxon>
        <taxon>Pichiomycetes</taxon>
        <taxon>Metschnikowiaceae</taxon>
        <taxon>Metschnikowia</taxon>
    </lineage>
</organism>
<comment type="similarity">
    <text evidence="4">Belongs to the HRD1 family.</text>
</comment>
<feature type="transmembrane region" description="Helical" evidence="17">
    <location>
        <begin position="184"/>
        <end position="206"/>
    </location>
</feature>
<dbReference type="SUPFAM" id="SSF57850">
    <property type="entry name" value="RING/U-box"/>
    <property type="match status" value="1"/>
</dbReference>
<comment type="catalytic activity">
    <reaction evidence="1">
        <text>S-ubiquitinyl-[E2 ubiquitin-conjugating enzyme]-L-cysteine + [acceptor protein]-L-lysine = [E2 ubiquitin-conjugating enzyme]-L-cysteine + N(6)-ubiquitinyl-[acceptor protein]-L-lysine.</text>
        <dbReference type="EC" id="2.3.2.27"/>
    </reaction>
</comment>
<dbReference type="InterPro" id="IPR057992">
    <property type="entry name" value="TPR_SYVN1_N"/>
</dbReference>
<dbReference type="InterPro" id="IPR024766">
    <property type="entry name" value="Znf_RING_H2"/>
</dbReference>
<dbReference type="AlphaFoldDB" id="A0A4P9ZAK8"/>
<evidence type="ECO:0000256" key="7">
    <source>
        <dbReference type="ARBA" id="ARBA00022692"/>
    </source>
</evidence>
<gene>
    <name evidence="19" type="ORF">METBISCDRAFT_10680</name>
</gene>
<proteinExistence type="inferred from homology"/>
<evidence type="ECO:0000256" key="2">
    <source>
        <dbReference type="ARBA" id="ARBA00004477"/>
    </source>
</evidence>
<evidence type="ECO:0000256" key="4">
    <source>
        <dbReference type="ARBA" id="ARBA00010089"/>
    </source>
</evidence>
<dbReference type="CDD" id="cd16479">
    <property type="entry name" value="RING-H2_synoviolin"/>
    <property type="match status" value="1"/>
</dbReference>